<dbReference type="Proteomes" id="UP000183190">
    <property type="component" value="Unassembled WGS sequence"/>
</dbReference>
<reference evidence="1 2" key="1">
    <citation type="submission" date="2016-10" db="EMBL/GenBank/DDBJ databases">
        <authorList>
            <person name="de Groot N.N."/>
        </authorList>
    </citation>
    <scope>NUCLEOTIDE SEQUENCE [LARGE SCALE GENOMIC DNA]</scope>
    <source>
        <strain evidence="1 2">YAD2003</strain>
    </source>
</reference>
<dbReference type="EMBL" id="FNWV01000009">
    <property type="protein sequence ID" value="SEH74162.1"/>
    <property type="molecule type" value="Genomic_DNA"/>
</dbReference>
<dbReference type="AlphaFoldDB" id="A0A1H6KRK1"/>
<evidence type="ECO:0000313" key="2">
    <source>
        <dbReference type="Proteomes" id="UP000183190"/>
    </source>
</evidence>
<sequence>MLILIVVFIIVFVIYFVFREKSSINKHKKNQNYTPKGKIDNGKNN</sequence>
<proteinExistence type="predicted"/>
<accession>A0A1H6KRK1</accession>
<organism evidence="1 2">
    <name type="scientific">Ruminococcus flavefaciens</name>
    <dbReference type="NCBI Taxonomy" id="1265"/>
    <lineage>
        <taxon>Bacteria</taxon>
        <taxon>Bacillati</taxon>
        <taxon>Bacillota</taxon>
        <taxon>Clostridia</taxon>
        <taxon>Eubacteriales</taxon>
        <taxon>Oscillospiraceae</taxon>
        <taxon>Ruminococcus</taxon>
    </lineage>
</organism>
<gene>
    <name evidence="1" type="ORF">SAMN02910265_02417</name>
</gene>
<name>A0A1H6KRK1_RUMFL</name>
<protein>
    <submittedName>
        <fullName evidence="1">Uncharacterized protein</fullName>
    </submittedName>
</protein>
<evidence type="ECO:0000313" key="1">
    <source>
        <dbReference type="EMBL" id="SEH74162.1"/>
    </source>
</evidence>